<dbReference type="Proteomes" id="UP000775686">
    <property type="component" value="Unassembled WGS sequence"/>
</dbReference>
<dbReference type="PROSITE" id="PS00092">
    <property type="entry name" value="N6_MTASE"/>
    <property type="match status" value="1"/>
</dbReference>
<dbReference type="Gene3D" id="3.40.50.150">
    <property type="entry name" value="Vaccinia Virus protein VP39"/>
    <property type="match status" value="1"/>
</dbReference>
<dbReference type="PRINTS" id="PR00507">
    <property type="entry name" value="N12N6MTFRASE"/>
</dbReference>
<dbReference type="EC" id="2.1.1.72" evidence="1"/>
<dbReference type="PANTHER" id="PTHR42933">
    <property type="entry name" value="SLR6095 PROTEIN"/>
    <property type="match status" value="1"/>
</dbReference>
<comment type="caution">
    <text evidence="8">The sequence shown here is derived from an EMBL/GenBank/DDBJ whole genome shotgun (WGS) entry which is preliminary data.</text>
</comment>
<dbReference type="Pfam" id="PF02384">
    <property type="entry name" value="N6_Mtase"/>
    <property type="match status" value="1"/>
</dbReference>
<reference evidence="8 9" key="1">
    <citation type="journal article" date="2021" name="Sci. Rep.">
        <title>The distribution of antibiotic resistance genes in chicken gut microbiota commensals.</title>
        <authorList>
            <person name="Juricova H."/>
            <person name="Matiasovicova J."/>
            <person name="Kubasova T."/>
            <person name="Cejkova D."/>
            <person name="Rychlik I."/>
        </authorList>
    </citation>
    <scope>NUCLEOTIDE SEQUENCE [LARGE SCALE GENOMIC DNA]</scope>
    <source>
        <strain evidence="8 9">An770</strain>
    </source>
</reference>
<evidence type="ECO:0000256" key="5">
    <source>
        <dbReference type="ARBA" id="ARBA00022747"/>
    </source>
</evidence>
<protein>
    <recommendedName>
        <fullName evidence="1">site-specific DNA-methyltransferase (adenine-specific)</fullName>
        <ecNumber evidence="1">2.1.1.72</ecNumber>
    </recommendedName>
</protein>
<evidence type="ECO:0000313" key="8">
    <source>
        <dbReference type="EMBL" id="MBM6745234.1"/>
    </source>
</evidence>
<evidence type="ECO:0000256" key="1">
    <source>
        <dbReference type="ARBA" id="ARBA00011900"/>
    </source>
</evidence>
<keyword evidence="4" id="KW-0949">S-adenosyl-L-methionine</keyword>
<dbReference type="RefSeq" id="WP_204864550.1">
    <property type="nucleotide sequence ID" value="NZ_JACJKH010000027.1"/>
</dbReference>
<keyword evidence="5" id="KW-0680">Restriction system</keyword>
<dbReference type="GO" id="GO:0032259">
    <property type="term" value="P:methylation"/>
    <property type="evidence" value="ECO:0007669"/>
    <property type="project" value="UniProtKB-KW"/>
</dbReference>
<evidence type="ECO:0000256" key="4">
    <source>
        <dbReference type="ARBA" id="ARBA00022691"/>
    </source>
</evidence>
<evidence type="ECO:0000313" key="9">
    <source>
        <dbReference type="Proteomes" id="UP000775686"/>
    </source>
</evidence>
<evidence type="ECO:0000256" key="2">
    <source>
        <dbReference type="ARBA" id="ARBA00022603"/>
    </source>
</evidence>
<evidence type="ECO:0000256" key="3">
    <source>
        <dbReference type="ARBA" id="ARBA00022679"/>
    </source>
</evidence>
<evidence type="ECO:0000259" key="7">
    <source>
        <dbReference type="Pfam" id="PF02384"/>
    </source>
</evidence>
<evidence type="ECO:0000256" key="6">
    <source>
        <dbReference type="ARBA" id="ARBA00047942"/>
    </source>
</evidence>
<dbReference type="InterPro" id="IPR051537">
    <property type="entry name" value="DNA_Adenine_Mtase"/>
</dbReference>
<dbReference type="PANTHER" id="PTHR42933:SF1">
    <property type="entry name" value="SITE-SPECIFIC DNA-METHYLTRANSFERASE (ADENINE-SPECIFIC)"/>
    <property type="match status" value="1"/>
</dbReference>
<feature type="domain" description="DNA methylase adenine-specific" evidence="7">
    <location>
        <begin position="13"/>
        <end position="217"/>
    </location>
</feature>
<dbReference type="EMBL" id="JACJKH010000027">
    <property type="protein sequence ID" value="MBM6745234.1"/>
    <property type="molecule type" value="Genomic_DNA"/>
</dbReference>
<keyword evidence="3" id="KW-0808">Transferase</keyword>
<gene>
    <name evidence="8" type="ORF">H6A32_13165</name>
</gene>
<dbReference type="GO" id="GO:0008168">
    <property type="term" value="F:methyltransferase activity"/>
    <property type="evidence" value="ECO:0007669"/>
    <property type="project" value="UniProtKB-KW"/>
</dbReference>
<dbReference type="InterPro" id="IPR002052">
    <property type="entry name" value="DNA_methylase_N6_adenine_CS"/>
</dbReference>
<proteinExistence type="predicted"/>
<accession>A0ABS2EJW1</accession>
<keyword evidence="9" id="KW-1185">Reference proteome</keyword>
<keyword evidence="2 8" id="KW-0489">Methyltransferase</keyword>
<organism evidence="8 9">
    <name type="scientific">Drancourtella massiliensis</name>
    <dbReference type="NCBI Taxonomy" id="1632013"/>
    <lineage>
        <taxon>Bacteria</taxon>
        <taxon>Bacillati</taxon>
        <taxon>Bacillota</taxon>
        <taxon>Clostridia</taxon>
        <taxon>Eubacteriales</taxon>
        <taxon>Oscillospiraceae</taxon>
        <taxon>Drancourtella</taxon>
    </lineage>
</organism>
<name>A0ABS2EJW1_9FIRM</name>
<dbReference type="InterPro" id="IPR029063">
    <property type="entry name" value="SAM-dependent_MTases_sf"/>
</dbReference>
<dbReference type="InterPro" id="IPR003356">
    <property type="entry name" value="DNA_methylase_A-5"/>
</dbReference>
<dbReference type="SUPFAM" id="SSF53335">
    <property type="entry name" value="S-adenosyl-L-methionine-dependent methyltransferases"/>
    <property type="match status" value="1"/>
</dbReference>
<sequence>MKQKSIKNIRWEFKDKGIFYTPPELAEKLKSYVDFEPETVYDPTCGAGNLLRVFPENVKKYGQELDREQLSLIDVPNFKGYAGDTLLDDGFNGMKFDCIVANPPFSVKWNPDELAEDERFSCSPVLPPPSKADWAFMLHILHHLSENGVAVVLEFPGILYRGQREGKVRKWFVENNYIDRVVNIPGNTFEDTAISTCIVVLKKNKTTTDIVFEDGDKTETVSRETVEENDYSLSVGIYIPEEIEKEYIDPLVLENEARRSFLIRLKKELDFDRMVCEMEEISMRPYISAIRKILREYDRDKTNACDNNQISLFDIGL</sequence>
<comment type="catalytic activity">
    <reaction evidence="6">
        <text>a 2'-deoxyadenosine in DNA + S-adenosyl-L-methionine = an N(6)-methyl-2'-deoxyadenosine in DNA + S-adenosyl-L-homocysteine + H(+)</text>
        <dbReference type="Rhea" id="RHEA:15197"/>
        <dbReference type="Rhea" id="RHEA-COMP:12418"/>
        <dbReference type="Rhea" id="RHEA-COMP:12419"/>
        <dbReference type="ChEBI" id="CHEBI:15378"/>
        <dbReference type="ChEBI" id="CHEBI:57856"/>
        <dbReference type="ChEBI" id="CHEBI:59789"/>
        <dbReference type="ChEBI" id="CHEBI:90615"/>
        <dbReference type="ChEBI" id="CHEBI:90616"/>
        <dbReference type="EC" id="2.1.1.72"/>
    </reaction>
</comment>